<protein>
    <submittedName>
        <fullName evidence="1">Restriction endonuclease subunit S</fullName>
    </submittedName>
</protein>
<reference evidence="1" key="1">
    <citation type="submission" date="2022-09" db="EMBL/GenBank/DDBJ databases">
        <title>Intensive care unit water sources are persistently colonized with multi-drug resistant bacteria and are the site of extensive horizontal gene transfer of antibiotic resistance genes.</title>
        <authorList>
            <person name="Diorio-Toth L."/>
        </authorList>
    </citation>
    <scope>NUCLEOTIDE SEQUENCE</scope>
    <source>
        <strain evidence="1">GD04065</strain>
    </source>
</reference>
<evidence type="ECO:0000313" key="1">
    <source>
        <dbReference type="EMBL" id="MDG9788819.1"/>
    </source>
</evidence>
<accession>A0AAW6S062</accession>
<feature type="non-terminal residue" evidence="1">
    <location>
        <position position="1"/>
    </location>
</feature>
<organism evidence="1 2">
    <name type="scientific">Acinetobacter johnsonii</name>
    <dbReference type="NCBI Taxonomy" id="40214"/>
    <lineage>
        <taxon>Bacteria</taxon>
        <taxon>Pseudomonadati</taxon>
        <taxon>Pseudomonadota</taxon>
        <taxon>Gammaproteobacteria</taxon>
        <taxon>Moraxellales</taxon>
        <taxon>Moraxellaceae</taxon>
        <taxon>Acinetobacter</taxon>
    </lineage>
</organism>
<proteinExistence type="predicted"/>
<keyword evidence="1" id="KW-0255">Endonuclease</keyword>
<dbReference type="PANTHER" id="PTHR30408">
    <property type="entry name" value="TYPE-1 RESTRICTION ENZYME ECOKI SPECIFICITY PROTEIN"/>
    <property type="match status" value="1"/>
</dbReference>
<dbReference type="PANTHER" id="PTHR30408:SF13">
    <property type="entry name" value="TYPE I RESTRICTION ENZYME HINDI SPECIFICITY SUBUNIT"/>
    <property type="match status" value="1"/>
</dbReference>
<dbReference type="InterPro" id="IPR052021">
    <property type="entry name" value="Type-I_RS_S_subunit"/>
</dbReference>
<dbReference type="Proteomes" id="UP001157887">
    <property type="component" value="Unassembled WGS sequence"/>
</dbReference>
<comment type="caution">
    <text evidence="1">The sequence shown here is derived from an EMBL/GenBank/DDBJ whole genome shotgun (WGS) entry which is preliminary data.</text>
</comment>
<sequence length="269" mass="30709">IYLNNQINQTLESIAQAIFKSWFVDFDPVRAKIAAKLEGKNPELAAMCAISGTSEAEIEQMAEENLAELRATAALFPDELVESELGEVPKGWSVSKVDDILKRIKIKKRFKKNDVNEFGQTFVLEQGSNIILGFHDNEGSISASKEEPAFIFGDHTCITRLMLSNFDVSENVIAVKGKERNSYWTYYAIKDLQKFQEYRRHWMELTSKQVVVADVRLTDYFAKKVKILHEDIEYSLRENLVLMNLRNTLLPKLLSGEISVSSFQEDTND</sequence>
<dbReference type="Gene3D" id="1.10.287.1120">
    <property type="entry name" value="Bipartite methylase S protein"/>
    <property type="match status" value="1"/>
</dbReference>
<dbReference type="EMBL" id="JAOECG010000065">
    <property type="protein sequence ID" value="MDG9788819.1"/>
    <property type="molecule type" value="Genomic_DNA"/>
</dbReference>
<dbReference type="SUPFAM" id="SSF116734">
    <property type="entry name" value="DNA methylase specificity domain"/>
    <property type="match status" value="1"/>
</dbReference>
<name>A0AAW6S062_ACIJO</name>
<evidence type="ECO:0000313" key="2">
    <source>
        <dbReference type="Proteomes" id="UP001157887"/>
    </source>
</evidence>
<keyword evidence="1" id="KW-0540">Nuclease</keyword>
<keyword evidence="1" id="KW-0378">Hydrolase</keyword>
<dbReference type="AlphaFoldDB" id="A0AAW6S062"/>
<gene>
    <name evidence="1" type="ORF">N7566_17880</name>
</gene>
<dbReference type="GO" id="GO:0004519">
    <property type="term" value="F:endonuclease activity"/>
    <property type="evidence" value="ECO:0007669"/>
    <property type="project" value="UniProtKB-KW"/>
</dbReference>